<dbReference type="eggNOG" id="KOG0309">
    <property type="taxonomic scope" value="Eukaryota"/>
</dbReference>
<dbReference type="EMBL" id="GG697335">
    <property type="protein sequence ID" value="EFQ26786.1"/>
    <property type="molecule type" value="Genomic_DNA"/>
</dbReference>
<dbReference type="STRING" id="645133.E3Q7E8"/>
<name>E3Q7E8_COLGM</name>
<protein>
    <submittedName>
        <fullName evidence="2">Uncharacterized protein</fullName>
    </submittedName>
</protein>
<gene>
    <name evidence="2" type="ORF">GLRG_02606</name>
</gene>
<dbReference type="GeneID" id="24407971"/>
<proteinExistence type="predicted"/>
<feature type="compositionally biased region" description="Acidic residues" evidence="1">
    <location>
        <begin position="14"/>
        <end position="29"/>
    </location>
</feature>
<feature type="region of interest" description="Disordered" evidence="1">
    <location>
        <begin position="1"/>
        <end position="51"/>
    </location>
</feature>
<dbReference type="Proteomes" id="UP000008782">
    <property type="component" value="Unassembled WGS sequence"/>
</dbReference>
<accession>E3Q7E8</accession>
<dbReference type="VEuPathDB" id="FungiDB:GLRG_02606"/>
<feature type="region of interest" description="Disordered" evidence="1">
    <location>
        <begin position="82"/>
        <end position="107"/>
    </location>
</feature>
<evidence type="ECO:0000313" key="3">
    <source>
        <dbReference type="Proteomes" id="UP000008782"/>
    </source>
</evidence>
<evidence type="ECO:0000313" key="2">
    <source>
        <dbReference type="EMBL" id="EFQ26786.1"/>
    </source>
</evidence>
<dbReference type="HOGENOM" id="CLU_2209836_0_0_1"/>
<reference evidence="3" key="1">
    <citation type="journal article" date="2012" name="Nat. Genet.">
        <title>Lifestyle transitions in plant pathogenic Colletotrichum fungi deciphered by genome and transcriptome analyses.</title>
        <authorList>
            <person name="O'Connell R.J."/>
            <person name="Thon M.R."/>
            <person name="Hacquard S."/>
            <person name="Amyotte S.G."/>
            <person name="Kleemann J."/>
            <person name="Torres M.F."/>
            <person name="Damm U."/>
            <person name="Buiate E.A."/>
            <person name="Epstein L."/>
            <person name="Alkan N."/>
            <person name="Altmueller J."/>
            <person name="Alvarado-Balderrama L."/>
            <person name="Bauser C.A."/>
            <person name="Becker C."/>
            <person name="Birren B.W."/>
            <person name="Chen Z."/>
            <person name="Choi J."/>
            <person name="Crouch J.A."/>
            <person name="Duvick J.P."/>
            <person name="Farman M.A."/>
            <person name="Gan P."/>
            <person name="Heiman D."/>
            <person name="Henrissat B."/>
            <person name="Howard R.J."/>
            <person name="Kabbage M."/>
            <person name="Koch C."/>
            <person name="Kracher B."/>
            <person name="Kubo Y."/>
            <person name="Law A.D."/>
            <person name="Lebrun M.-H."/>
            <person name="Lee Y.-H."/>
            <person name="Miyara I."/>
            <person name="Moore N."/>
            <person name="Neumann U."/>
            <person name="Nordstroem K."/>
            <person name="Panaccione D.G."/>
            <person name="Panstruga R."/>
            <person name="Place M."/>
            <person name="Proctor R.H."/>
            <person name="Prusky D."/>
            <person name="Rech G."/>
            <person name="Reinhardt R."/>
            <person name="Rollins J.A."/>
            <person name="Rounsley S."/>
            <person name="Schardl C.L."/>
            <person name="Schwartz D.C."/>
            <person name="Shenoy N."/>
            <person name="Shirasu K."/>
            <person name="Sikhakolli U.R."/>
            <person name="Stueber K."/>
            <person name="Sukno S.A."/>
            <person name="Sweigard J.A."/>
            <person name="Takano Y."/>
            <person name="Takahara H."/>
            <person name="Trail F."/>
            <person name="van der Does H.C."/>
            <person name="Voll L.M."/>
            <person name="Will I."/>
            <person name="Young S."/>
            <person name="Zeng Q."/>
            <person name="Zhang J."/>
            <person name="Zhou S."/>
            <person name="Dickman M.B."/>
            <person name="Schulze-Lefert P."/>
            <person name="Ver Loren van Themaat E."/>
            <person name="Ma L.-J."/>
            <person name="Vaillancourt L.J."/>
        </authorList>
    </citation>
    <scope>NUCLEOTIDE SEQUENCE [LARGE SCALE GENOMIC DNA]</scope>
    <source>
        <strain evidence="3">M1.001 / M2 / FGSC 10212</strain>
    </source>
</reference>
<dbReference type="AlphaFoldDB" id="E3Q7E8"/>
<feature type="compositionally biased region" description="Low complexity" evidence="1">
    <location>
        <begin position="96"/>
        <end position="107"/>
    </location>
</feature>
<evidence type="ECO:0000256" key="1">
    <source>
        <dbReference type="SAM" id="MobiDB-lite"/>
    </source>
</evidence>
<dbReference type="RefSeq" id="XP_008090806.1">
    <property type="nucleotide sequence ID" value="XM_008092615.1"/>
</dbReference>
<keyword evidence="3" id="KW-1185">Reference proteome</keyword>
<sequence>MGRGGFVLPPPAIEEPDDVVDDDGDDERGDWESVRSASGIPSRMQGGGGGGAVMSAARISLGNRLKKSAGDTAAAWTRASNLGRTRGGRGAVTNASGSTRGSWRSGR</sequence>
<organism evidence="3">
    <name type="scientific">Colletotrichum graminicola (strain M1.001 / M2 / FGSC 10212)</name>
    <name type="common">Maize anthracnose fungus</name>
    <name type="synonym">Glomerella graminicola</name>
    <dbReference type="NCBI Taxonomy" id="645133"/>
    <lineage>
        <taxon>Eukaryota</taxon>
        <taxon>Fungi</taxon>
        <taxon>Dikarya</taxon>
        <taxon>Ascomycota</taxon>
        <taxon>Pezizomycotina</taxon>
        <taxon>Sordariomycetes</taxon>
        <taxon>Hypocreomycetidae</taxon>
        <taxon>Glomerellales</taxon>
        <taxon>Glomerellaceae</taxon>
        <taxon>Colletotrichum</taxon>
        <taxon>Colletotrichum graminicola species complex</taxon>
    </lineage>
</organism>